<dbReference type="PANTHER" id="PTHR43133">
    <property type="entry name" value="RNA POLYMERASE ECF-TYPE SIGMA FACTO"/>
    <property type="match status" value="1"/>
</dbReference>
<proteinExistence type="inferred from homology"/>
<feature type="domain" description="RNA polymerase sigma factor 70 region 4 type 2" evidence="5">
    <location>
        <begin position="117"/>
        <end position="164"/>
    </location>
</feature>
<dbReference type="OrthoDB" id="1100095at2"/>
<reference evidence="6 9" key="2">
    <citation type="submission" date="2018-11" db="EMBL/GenBank/DDBJ databases">
        <title>Proposal to divide the Flavobacteriaceae and reorganize its genera based on Amino Acid Identity values calculated from whole genome sequences.</title>
        <authorList>
            <person name="Nicholson A.C."/>
            <person name="Gulvik C.A."/>
            <person name="Whitney A.M."/>
            <person name="Humrighouse B.W."/>
            <person name="Bell M."/>
            <person name="Holmes B."/>
            <person name="Steigerwalt A.G."/>
            <person name="Villarma A."/>
            <person name="Sheth M."/>
            <person name="Batra D."/>
            <person name="Pryor J."/>
            <person name="Bernardet J.-F."/>
            <person name="Hugo C."/>
            <person name="Kampfer P."/>
            <person name="Newman J."/>
            <person name="McQuiston J.R."/>
        </authorList>
    </citation>
    <scope>NUCLEOTIDE SEQUENCE [LARGE SCALE GENOMIC DNA]</scope>
    <source>
        <strain evidence="6 9">KC_1864</strain>
    </source>
</reference>
<dbReference type="AlphaFoldDB" id="A0A3G6RMP8"/>
<dbReference type="RefSeq" id="WP_103290877.1">
    <property type="nucleotide sequence ID" value="NZ_CP033924.1"/>
</dbReference>
<evidence type="ECO:0000313" key="8">
    <source>
        <dbReference type="Proteomes" id="UP000236262"/>
    </source>
</evidence>
<dbReference type="InterPro" id="IPR013325">
    <property type="entry name" value="RNA_pol_sigma_r2"/>
</dbReference>
<name>A0A3G6RMP8_CHRLC</name>
<evidence type="ECO:0000256" key="2">
    <source>
        <dbReference type="ARBA" id="ARBA00023015"/>
    </source>
</evidence>
<dbReference type="KEGG" id="clac:EG342_11220"/>
<dbReference type="Proteomes" id="UP000236262">
    <property type="component" value="Unassembled WGS sequence"/>
</dbReference>
<keyword evidence="4" id="KW-0804">Transcription</keyword>
<dbReference type="InterPro" id="IPR039425">
    <property type="entry name" value="RNA_pol_sigma-70-like"/>
</dbReference>
<keyword evidence="3" id="KW-0731">Sigma factor</keyword>
<organism evidence="7 8">
    <name type="scientific">Chryseobacterium lactis</name>
    <dbReference type="NCBI Taxonomy" id="1241981"/>
    <lineage>
        <taxon>Bacteria</taxon>
        <taxon>Pseudomonadati</taxon>
        <taxon>Bacteroidota</taxon>
        <taxon>Flavobacteriia</taxon>
        <taxon>Flavobacteriales</taxon>
        <taxon>Weeksellaceae</taxon>
        <taxon>Chryseobacterium group</taxon>
        <taxon>Chryseobacterium</taxon>
    </lineage>
</organism>
<dbReference type="InterPro" id="IPR036388">
    <property type="entry name" value="WH-like_DNA-bd_sf"/>
</dbReference>
<evidence type="ECO:0000256" key="4">
    <source>
        <dbReference type="ARBA" id="ARBA00023163"/>
    </source>
</evidence>
<dbReference type="GO" id="GO:0006352">
    <property type="term" value="P:DNA-templated transcription initiation"/>
    <property type="evidence" value="ECO:0007669"/>
    <property type="project" value="InterPro"/>
</dbReference>
<accession>A0A3G6RMP8</accession>
<evidence type="ECO:0000313" key="7">
    <source>
        <dbReference type="EMBL" id="PNW13896.1"/>
    </source>
</evidence>
<comment type="similarity">
    <text evidence="1">Belongs to the sigma-70 factor family. ECF subfamily.</text>
</comment>
<dbReference type="GO" id="GO:0016987">
    <property type="term" value="F:sigma factor activity"/>
    <property type="evidence" value="ECO:0007669"/>
    <property type="project" value="UniProtKB-KW"/>
</dbReference>
<evidence type="ECO:0000256" key="1">
    <source>
        <dbReference type="ARBA" id="ARBA00010641"/>
    </source>
</evidence>
<protein>
    <submittedName>
        <fullName evidence="6">Sigma-70 family RNA polymerase sigma factor</fullName>
    </submittedName>
</protein>
<dbReference type="GO" id="GO:0003677">
    <property type="term" value="F:DNA binding"/>
    <property type="evidence" value="ECO:0007669"/>
    <property type="project" value="InterPro"/>
</dbReference>
<dbReference type="PANTHER" id="PTHR43133:SF46">
    <property type="entry name" value="RNA POLYMERASE SIGMA-70 FACTOR ECF SUBFAMILY"/>
    <property type="match status" value="1"/>
</dbReference>
<evidence type="ECO:0000313" key="6">
    <source>
        <dbReference type="EMBL" id="AZA82428.1"/>
    </source>
</evidence>
<keyword evidence="2" id="KW-0805">Transcription regulation</keyword>
<dbReference type="InterPro" id="IPR013324">
    <property type="entry name" value="RNA_pol_sigma_r3/r4-like"/>
</dbReference>
<sequence>MPLFSRNKNSYDVMFQKIYDTYWNRMFAMVSRKVKDRDDVLDILQNIFFHLWNYRKSLTQQNAESVIIKTCVQEISNFSVQQKKQPYTIEVAEVSLSDDSSDRLQNILETEKELELLRSNIELLPATRKRILTMNKFEGLTQETIANNLNLSHKAVKKQISKAMGFLREHQNQS</sequence>
<reference evidence="7 8" key="1">
    <citation type="submission" date="2018-01" db="EMBL/GenBank/DDBJ databases">
        <title>Draft genome sequences of Chryseobacterium lactis NCTC11390, Chryseobacterium oncorhynchi 701B-08, and Chryseobacterium viscerum 687B-08.</title>
        <authorList>
            <person name="Jeong J.-J."/>
            <person name="Lee Y.J."/>
            <person name="Park B."/>
            <person name="Choi I.-G."/>
            <person name="Kim K.D."/>
        </authorList>
    </citation>
    <scope>NUCLEOTIDE SEQUENCE [LARGE SCALE GENOMIC DNA]</scope>
    <source>
        <strain evidence="7 8">NCTC11390</strain>
    </source>
</reference>
<dbReference type="SUPFAM" id="SSF88946">
    <property type="entry name" value="Sigma2 domain of RNA polymerase sigma factors"/>
    <property type="match status" value="1"/>
</dbReference>
<dbReference type="SUPFAM" id="SSF88659">
    <property type="entry name" value="Sigma3 and sigma4 domains of RNA polymerase sigma factors"/>
    <property type="match status" value="1"/>
</dbReference>
<dbReference type="EMBL" id="PPEH01000003">
    <property type="protein sequence ID" value="PNW13896.1"/>
    <property type="molecule type" value="Genomic_DNA"/>
</dbReference>
<dbReference type="Gene3D" id="1.10.10.10">
    <property type="entry name" value="Winged helix-like DNA-binding domain superfamily/Winged helix DNA-binding domain"/>
    <property type="match status" value="1"/>
</dbReference>
<dbReference type="NCBIfam" id="TIGR02937">
    <property type="entry name" value="sigma70-ECF"/>
    <property type="match status" value="1"/>
</dbReference>
<evidence type="ECO:0000259" key="5">
    <source>
        <dbReference type="Pfam" id="PF08281"/>
    </source>
</evidence>
<evidence type="ECO:0000256" key="3">
    <source>
        <dbReference type="ARBA" id="ARBA00023082"/>
    </source>
</evidence>
<gene>
    <name evidence="7" type="ORF">C1637_08475</name>
    <name evidence="6" type="ORF">EG342_11220</name>
</gene>
<dbReference type="EMBL" id="CP033924">
    <property type="protein sequence ID" value="AZA82428.1"/>
    <property type="molecule type" value="Genomic_DNA"/>
</dbReference>
<dbReference type="Gene3D" id="1.10.1740.10">
    <property type="match status" value="1"/>
</dbReference>
<keyword evidence="9" id="KW-1185">Reference proteome</keyword>
<dbReference type="Proteomes" id="UP000279972">
    <property type="component" value="Chromosome"/>
</dbReference>
<dbReference type="InterPro" id="IPR013249">
    <property type="entry name" value="RNA_pol_sigma70_r4_t2"/>
</dbReference>
<dbReference type="InterPro" id="IPR014284">
    <property type="entry name" value="RNA_pol_sigma-70_dom"/>
</dbReference>
<dbReference type="Pfam" id="PF08281">
    <property type="entry name" value="Sigma70_r4_2"/>
    <property type="match status" value="1"/>
</dbReference>
<evidence type="ECO:0000313" key="9">
    <source>
        <dbReference type="Proteomes" id="UP000279972"/>
    </source>
</evidence>